<name>A0A6A4HFB4_9AGAR</name>
<gene>
    <name evidence="2" type="ORF">BT96DRAFT_922083</name>
</gene>
<keyword evidence="1" id="KW-0472">Membrane</keyword>
<feature type="transmembrane region" description="Helical" evidence="1">
    <location>
        <begin position="6"/>
        <end position="29"/>
    </location>
</feature>
<protein>
    <submittedName>
        <fullName evidence="2">Uncharacterized protein</fullName>
    </submittedName>
</protein>
<evidence type="ECO:0000313" key="2">
    <source>
        <dbReference type="EMBL" id="KAE9396526.1"/>
    </source>
</evidence>
<dbReference type="AlphaFoldDB" id="A0A6A4HFB4"/>
<organism evidence="2 3">
    <name type="scientific">Gymnopus androsaceus JB14</name>
    <dbReference type="NCBI Taxonomy" id="1447944"/>
    <lineage>
        <taxon>Eukaryota</taxon>
        <taxon>Fungi</taxon>
        <taxon>Dikarya</taxon>
        <taxon>Basidiomycota</taxon>
        <taxon>Agaricomycotina</taxon>
        <taxon>Agaricomycetes</taxon>
        <taxon>Agaricomycetidae</taxon>
        <taxon>Agaricales</taxon>
        <taxon>Marasmiineae</taxon>
        <taxon>Omphalotaceae</taxon>
        <taxon>Gymnopus</taxon>
    </lineage>
</organism>
<proteinExistence type="predicted"/>
<keyword evidence="3" id="KW-1185">Reference proteome</keyword>
<accession>A0A6A4HFB4</accession>
<sequence length="93" mass="9920">MGGSSFGSTIVGIVIFGVTSICFCILAVSSVLDFSMSFRTCSSNVLDMELGRQQLQQEVGATVSHQLDSAENNIVQQQPQQRVAKSKPPLSAI</sequence>
<reference evidence="2" key="1">
    <citation type="journal article" date="2019" name="Environ. Microbiol.">
        <title>Fungal ecological strategies reflected in gene transcription - a case study of two litter decomposers.</title>
        <authorList>
            <person name="Barbi F."/>
            <person name="Kohler A."/>
            <person name="Barry K."/>
            <person name="Baskaran P."/>
            <person name="Daum C."/>
            <person name="Fauchery L."/>
            <person name="Ihrmark K."/>
            <person name="Kuo A."/>
            <person name="LaButti K."/>
            <person name="Lipzen A."/>
            <person name="Morin E."/>
            <person name="Grigoriev I.V."/>
            <person name="Henrissat B."/>
            <person name="Lindahl B."/>
            <person name="Martin F."/>
        </authorList>
    </citation>
    <scope>NUCLEOTIDE SEQUENCE</scope>
    <source>
        <strain evidence="2">JB14</strain>
    </source>
</reference>
<keyword evidence="1" id="KW-1133">Transmembrane helix</keyword>
<dbReference type="Proteomes" id="UP000799118">
    <property type="component" value="Unassembled WGS sequence"/>
</dbReference>
<evidence type="ECO:0000313" key="3">
    <source>
        <dbReference type="Proteomes" id="UP000799118"/>
    </source>
</evidence>
<evidence type="ECO:0000256" key="1">
    <source>
        <dbReference type="SAM" id="Phobius"/>
    </source>
</evidence>
<dbReference type="EMBL" id="ML769512">
    <property type="protein sequence ID" value="KAE9396526.1"/>
    <property type="molecule type" value="Genomic_DNA"/>
</dbReference>
<keyword evidence="1" id="KW-0812">Transmembrane</keyword>